<comment type="similarity">
    <text evidence="1">Belongs to the dynein heavy chain family.</text>
</comment>
<gene>
    <name evidence="6" type="ORF">HHUSO_G26774</name>
</gene>
<dbReference type="Gene3D" id="3.40.50.300">
    <property type="entry name" value="P-loop containing nucleotide triphosphate hydrolases"/>
    <property type="match status" value="2"/>
</dbReference>
<evidence type="ECO:0000313" key="6">
    <source>
        <dbReference type="EMBL" id="KAK6473374.1"/>
    </source>
</evidence>
<reference evidence="6 7" key="1">
    <citation type="submission" date="2021-05" db="EMBL/GenBank/DDBJ databases">
        <authorList>
            <person name="Zahm M."/>
            <person name="Klopp C."/>
            <person name="Cabau C."/>
            <person name="Kuhl H."/>
            <person name="Suciu R."/>
            <person name="Ciorpac M."/>
            <person name="Holostenco D."/>
            <person name="Gessner J."/>
            <person name="Wuertz S."/>
            <person name="Hohne C."/>
            <person name="Stock M."/>
            <person name="Gislard M."/>
            <person name="Lluch J."/>
            <person name="Milhes M."/>
            <person name="Lampietro C."/>
            <person name="Lopez Roques C."/>
            <person name="Donnadieu C."/>
            <person name="Du K."/>
            <person name="Schartl M."/>
            <person name="Guiguen Y."/>
        </authorList>
    </citation>
    <scope>NUCLEOTIDE SEQUENCE [LARGE SCALE GENOMIC DNA]</scope>
    <source>
        <strain evidence="6">Hh-F2</strain>
        <tissue evidence="6">Blood</tissue>
    </source>
</reference>
<feature type="domain" description="Dynein heavy chain coiled coil stalk" evidence="2">
    <location>
        <begin position="915"/>
        <end position="1101"/>
    </location>
</feature>
<evidence type="ECO:0000313" key="7">
    <source>
        <dbReference type="Proteomes" id="UP001369086"/>
    </source>
</evidence>
<keyword evidence="7" id="KW-1185">Reference proteome</keyword>
<dbReference type="InterPro" id="IPR024743">
    <property type="entry name" value="Dynein_HC_stalk"/>
</dbReference>
<evidence type="ECO:0000259" key="2">
    <source>
        <dbReference type="Pfam" id="PF12777"/>
    </source>
</evidence>
<dbReference type="Gene3D" id="1.20.920.30">
    <property type="match status" value="1"/>
</dbReference>
<dbReference type="Gene3D" id="1.20.920.20">
    <property type="match status" value="1"/>
</dbReference>
<dbReference type="InterPro" id="IPR027417">
    <property type="entry name" value="P-loop_NTPase"/>
</dbReference>
<dbReference type="InterPro" id="IPR026983">
    <property type="entry name" value="DHC"/>
</dbReference>
<dbReference type="InterPro" id="IPR024317">
    <property type="entry name" value="Dynein_heavy_chain_D4_dom"/>
</dbReference>
<dbReference type="Pfam" id="PF17857">
    <property type="entry name" value="AAA_lid_1"/>
    <property type="match status" value="1"/>
</dbReference>
<dbReference type="Pfam" id="PF17852">
    <property type="entry name" value="Dynein_AAA_lid"/>
    <property type="match status" value="1"/>
</dbReference>
<evidence type="ECO:0000259" key="4">
    <source>
        <dbReference type="Pfam" id="PF17852"/>
    </source>
</evidence>
<protein>
    <submittedName>
        <fullName evidence="6">Dynein beta chain</fullName>
    </submittedName>
</protein>
<organism evidence="6 7">
    <name type="scientific">Huso huso</name>
    <name type="common">Beluga</name>
    <name type="synonym">Acipenser huso</name>
    <dbReference type="NCBI Taxonomy" id="61971"/>
    <lineage>
        <taxon>Eukaryota</taxon>
        <taxon>Metazoa</taxon>
        <taxon>Chordata</taxon>
        <taxon>Craniata</taxon>
        <taxon>Vertebrata</taxon>
        <taxon>Euteleostomi</taxon>
        <taxon>Actinopterygii</taxon>
        <taxon>Chondrostei</taxon>
        <taxon>Acipenseriformes</taxon>
        <taxon>Acipenseridae</taxon>
        <taxon>Huso</taxon>
    </lineage>
</organism>
<proteinExistence type="inferred from homology"/>
<evidence type="ECO:0000256" key="1">
    <source>
        <dbReference type="ARBA" id="ARBA00008887"/>
    </source>
</evidence>
<dbReference type="Pfam" id="PF12777">
    <property type="entry name" value="MT"/>
    <property type="match status" value="1"/>
</dbReference>
<feature type="domain" description="Dynein heavy chain AAA module D4" evidence="3">
    <location>
        <begin position="611"/>
        <end position="874"/>
    </location>
</feature>
<dbReference type="PANTHER" id="PTHR46961">
    <property type="entry name" value="DYNEIN HEAVY CHAIN 1, AXONEMAL-LIKE PROTEIN"/>
    <property type="match status" value="1"/>
</dbReference>
<dbReference type="EMBL" id="JAHFZB010000027">
    <property type="protein sequence ID" value="KAK6473374.1"/>
    <property type="molecule type" value="Genomic_DNA"/>
</dbReference>
<sequence>MSCILFLVHTAAYAVLFCWSRLMHSRWSTCRQFSAAMLESLEDISPTIVCCLGILSITSSDRDWKLPLTKWLEGFPEHYRCLLQQLTGEFLEPVVELVCESSSLTHADTRRLKLKKVTNNSVENMVQTFCRIFEALNPLSVDMPFEAVKKCFLFASLWAFGGTLESQCRVPFNHWWREQFGKDCVFPVEREIWDYYIDKETWQFVRWSDSVPLYSVPCGQGIPSQAFVHTVESEQLVYLTSLLSAAGHPVLLLGEAGCGKSMVLNQHIQALYSGDEVEVLQLRVAMNRSTTPQKLWQSLLNKVEWHHGAVHAPLKNRKLLCLVDDLHLAQVDHHGSQPACELMRQLLDCGGGFDPLSFEWKKIKNVTFLATANVNSSARVPKPSQRLLRHYSIFHCPYPSSVNQYGIFSALLNAHFLQSPPAHQTGSLRSTSNYNHRDLLSAVTTVTIETQERLRTMFLRTSQRCHYIFTLRDLAKTFRNLCLSLSPETSPEALLYLWRHECDWVYGHRMVSYVDYERYTQEYVAAVKKAFTDEEQVRLIINPQQPLLSNVIELEGGLISAAPTQWQVRSLNQPSNQERLYDGYQHTFDEDLVRELLEESVREHNKANPRMAISFYKSTIELVCRLTRNLLSPHEVAHTMLCGEGCAGMCVPLARLAAHLCSFTVVHVCSAAKADKDSPQMTKSLKSQLVDSYVQAGVQGQRVLLVLSEEHMEMFSLLYISDLVVLGSITPMFTSEQQTSIVNELRSEITNEGITFTKEAAWDYFLRRVTQNLRCIFICPSTGSNFLQCCQEFPAFTNTINIYFVPHWSRSNLVAQASYHIRDLELSGKEKENVSHLLASMHLVVCKHDGNRKGTGRFGHLTNGTYETFVRNFVTQLKKKHAELMAEHKEIEKTLWHIEDILMASAKLKKDFQHETVVLEERKQGAMQILIQIGQDKAVAEQQVHALRQQMKKIRKLQKLLPEYQLAHDRAVYKCSAIVLNIKKLVGEIDTDALGELRAMQKPDVDTEVLMASIITVLKSPSADLTWSKGAKRQLANLERFLEELSTFNEIQLPENTLALLEAYLQKPSFTTENMESRAGGNTATGCLLKWLQGAVSYHRIMVSKVSIKVH</sequence>
<feature type="domain" description="Dynein heavy chain AAA 5 extension" evidence="4">
    <location>
        <begin position="110"/>
        <end position="209"/>
    </location>
</feature>
<evidence type="ECO:0000259" key="3">
    <source>
        <dbReference type="Pfam" id="PF12780"/>
    </source>
</evidence>
<dbReference type="SUPFAM" id="SSF52540">
    <property type="entry name" value="P-loop containing nucleoside triphosphate hydrolases"/>
    <property type="match status" value="1"/>
</dbReference>
<dbReference type="Proteomes" id="UP001369086">
    <property type="component" value="Unassembled WGS sequence"/>
</dbReference>
<feature type="domain" description="Dynein heavy chain 3 AAA+ lid" evidence="5">
    <location>
        <begin position="451"/>
        <end position="535"/>
    </location>
</feature>
<comment type="caution">
    <text evidence="6">The sequence shown here is derived from an EMBL/GenBank/DDBJ whole genome shotgun (WGS) entry which is preliminary data.</text>
</comment>
<dbReference type="InterPro" id="IPR041589">
    <property type="entry name" value="DNAH3_AAA_lid_1"/>
</dbReference>
<evidence type="ECO:0000259" key="5">
    <source>
        <dbReference type="Pfam" id="PF17857"/>
    </source>
</evidence>
<dbReference type="Pfam" id="PF12775">
    <property type="entry name" value="AAA_7"/>
    <property type="match status" value="1"/>
</dbReference>
<dbReference type="PANTHER" id="PTHR46961:SF21">
    <property type="entry name" value="LOW QUALITY PROTEIN: DYNEIN BETA CHAIN, FLAGELLAR OUTER ARM-LIKE"/>
    <property type="match status" value="1"/>
</dbReference>
<accession>A0ABR0YLW3</accession>
<name>A0ABR0YLW3_HUSHU</name>
<dbReference type="InterPro" id="IPR041466">
    <property type="entry name" value="Dynein_AAA5_ext"/>
</dbReference>
<dbReference type="Pfam" id="PF12780">
    <property type="entry name" value="AAA_8"/>
    <property type="match status" value="1"/>
</dbReference>
<dbReference type="Gene3D" id="1.10.472.130">
    <property type="match status" value="1"/>
</dbReference>